<feature type="transmembrane region" description="Helical" evidence="1">
    <location>
        <begin position="23"/>
        <end position="45"/>
    </location>
</feature>
<evidence type="ECO:0000313" key="2">
    <source>
        <dbReference type="EMBL" id="NEA23735.1"/>
    </source>
</evidence>
<sequence>MSDSRRPDEAAASSLRYHASPPAGLGVLALLLIIGVLTMLVTPALDAGVPAFWLNLTAAITGALVMSVPERRVELTDGGRLLITGFGQHVDVHASRILAVRLPRRARLGFGSAVLHWDGGKAGIWQAMRYTPEPRSRWSFKHVSGRGGRDFGDLVYRLRAHNPALVVEGVEPPPWAVPPPIPPYPPWWSS</sequence>
<dbReference type="EMBL" id="JAAGLI010000361">
    <property type="protein sequence ID" value="NEA23735.1"/>
    <property type="molecule type" value="Genomic_DNA"/>
</dbReference>
<name>A0A6L9QEN7_9ACTN</name>
<evidence type="ECO:0008006" key="4">
    <source>
        <dbReference type="Google" id="ProtNLM"/>
    </source>
</evidence>
<dbReference type="AlphaFoldDB" id="A0A6L9QEN7"/>
<proteinExistence type="predicted"/>
<protein>
    <recommendedName>
        <fullName evidence="4">PH domain-containing protein</fullName>
    </recommendedName>
</protein>
<accession>A0A6L9QEN7</accession>
<organism evidence="2 3">
    <name type="scientific">Actinomadura bangladeshensis</name>
    <dbReference type="NCBI Taxonomy" id="453573"/>
    <lineage>
        <taxon>Bacteria</taxon>
        <taxon>Bacillati</taxon>
        <taxon>Actinomycetota</taxon>
        <taxon>Actinomycetes</taxon>
        <taxon>Streptosporangiales</taxon>
        <taxon>Thermomonosporaceae</taxon>
        <taxon>Actinomadura</taxon>
    </lineage>
</organism>
<gene>
    <name evidence="2" type="ORF">G3I70_14710</name>
</gene>
<dbReference type="Proteomes" id="UP000475532">
    <property type="component" value="Unassembled WGS sequence"/>
</dbReference>
<comment type="caution">
    <text evidence="2">The sequence shown here is derived from an EMBL/GenBank/DDBJ whole genome shotgun (WGS) entry which is preliminary data.</text>
</comment>
<keyword evidence="1" id="KW-0472">Membrane</keyword>
<keyword evidence="1" id="KW-0812">Transmembrane</keyword>
<dbReference type="RefSeq" id="WP_163056398.1">
    <property type="nucleotide sequence ID" value="NZ_JAAGLI010000361.1"/>
</dbReference>
<keyword evidence="1" id="KW-1133">Transmembrane helix</keyword>
<evidence type="ECO:0000256" key="1">
    <source>
        <dbReference type="SAM" id="Phobius"/>
    </source>
</evidence>
<feature type="transmembrane region" description="Helical" evidence="1">
    <location>
        <begin position="51"/>
        <end position="68"/>
    </location>
</feature>
<evidence type="ECO:0000313" key="3">
    <source>
        <dbReference type="Proteomes" id="UP000475532"/>
    </source>
</evidence>
<reference evidence="2 3" key="1">
    <citation type="submission" date="2020-01" db="EMBL/GenBank/DDBJ databases">
        <title>Insect and environment-associated Actinomycetes.</title>
        <authorList>
            <person name="Currrie C."/>
            <person name="Chevrette M."/>
            <person name="Carlson C."/>
            <person name="Stubbendieck R."/>
            <person name="Wendt-Pienkowski E."/>
        </authorList>
    </citation>
    <scope>NUCLEOTIDE SEQUENCE [LARGE SCALE GENOMIC DNA]</scope>
    <source>
        <strain evidence="2 3">SID10258</strain>
    </source>
</reference>